<proteinExistence type="predicted"/>
<evidence type="ECO:0008006" key="3">
    <source>
        <dbReference type="Google" id="ProtNLM"/>
    </source>
</evidence>
<dbReference type="InterPro" id="IPR010443">
    <property type="entry name" value="Restrct_endonuc_II_Tsp45I"/>
</dbReference>
<dbReference type="Pfam" id="PF06300">
    <property type="entry name" value="Tsp45I"/>
    <property type="match status" value="1"/>
</dbReference>
<organism evidence="1 2">
    <name type="scientific">Candidatus Nomurabacteria bacterium RIFCSPLOWO2_02_FULL_40_67</name>
    <dbReference type="NCBI Taxonomy" id="1801787"/>
    <lineage>
        <taxon>Bacteria</taxon>
        <taxon>Candidatus Nomuraibacteriota</taxon>
    </lineage>
</organism>
<dbReference type="AlphaFoldDB" id="A0A1F6Y429"/>
<comment type="caution">
    <text evidence="1">The sequence shown here is derived from an EMBL/GenBank/DDBJ whole genome shotgun (WGS) entry which is preliminary data.</text>
</comment>
<name>A0A1F6Y429_9BACT</name>
<gene>
    <name evidence="1" type="ORF">A3I23_02530</name>
</gene>
<sequence length="263" mass="30438">MFNMNPWIQLSIDYANQRSSLDDLFKVYPTIPDGIRELDEKLWKNIEGSFKKKDNAELIENLVKLNLFPIKDSYVAYLKRDKKASERNPQTIARLVGRLYEMGLDTIYARCSEPKETNRQIGPLFISTLVKQLLFTDMKLINLIIDILEKSEVPLKQGEILALAEKHPAYMDCIELQKVQVPLSAVARCLTKYSGGSKPVFGVYFEGRDKKSQKRFFLKTKDIPEVKNIPESSLHPYFYRFVETSSSIISDKRIKKESFDLII</sequence>
<reference evidence="1 2" key="1">
    <citation type="journal article" date="2016" name="Nat. Commun.">
        <title>Thousands of microbial genomes shed light on interconnected biogeochemical processes in an aquifer system.</title>
        <authorList>
            <person name="Anantharaman K."/>
            <person name="Brown C.T."/>
            <person name="Hug L.A."/>
            <person name="Sharon I."/>
            <person name="Castelle C.J."/>
            <person name="Probst A.J."/>
            <person name="Thomas B.C."/>
            <person name="Singh A."/>
            <person name="Wilkins M.J."/>
            <person name="Karaoz U."/>
            <person name="Brodie E.L."/>
            <person name="Williams K.H."/>
            <person name="Hubbard S.S."/>
            <person name="Banfield J.F."/>
        </authorList>
    </citation>
    <scope>NUCLEOTIDE SEQUENCE [LARGE SCALE GENOMIC DNA]</scope>
</reference>
<evidence type="ECO:0000313" key="2">
    <source>
        <dbReference type="Proteomes" id="UP000177693"/>
    </source>
</evidence>
<dbReference type="EMBL" id="MFVL01000023">
    <property type="protein sequence ID" value="OGJ01137.1"/>
    <property type="molecule type" value="Genomic_DNA"/>
</dbReference>
<evidence type="ECO:0000313" key="1">
    <source>
        <dbReference type="EMBL" id="OGJ01137.1"/>
    </source>
</evidence>
<accession>A0A1F6Y429</accession>
<dbReference type="Proteomes" id="UP000177693">
    <property type="component" value="Unassembled WGS sequence"/>
</dbReference>
<protein>
    <recommendedName>
        <fullName evidence="3">Tsp45I type II restriction enzyme</fullName>
    </recommendedName>
</protein>